<dbReference type="Gene3D" id="1.10.510.10">
    <property type="entry name" value="Transferase(Phosphotransferase) domain 1"/>
    <property type="match status" value="1"/>
</dbReference>
<dbReference type="Pfam" id="PF00069">
    <property type="entry name" value="Pkinase"/>
    <property type="match status" value="2"/>
</dbReference>
<evidence type="ECO:0000259" key="7">
    <source>
        <dbReference type="PROSITE" id="PS50011"/>
    </source>
</evidence>
<dbReference type="Gene3D" id="3.30.200.20">
    <property type="entry name" value="Phosphorylase Kinase, domain 1"/>
    <property type="match status" value="1"/>
</dbReference>
<gene>
    <name evidence="8" type="ORF">BESB_065110</name>
</gene>
<feature type="region of interest" description="Disordered" evidence="6">
    <location>
        <begin position="674"/>
        <end position="714"/>
    </location>
</feature>
<dbReference type="OrthoDB" id="9332038at2759"/>
<dbReference type="PANTHER" id="PTHR24058:SF124">
    <property type="entry name" value="PROTEIN KINASE SUPERFAMILY PROTEIN"/>
    <property type="match status" value="1"/>
</dbReference>
<dbReference type="SMART" id="SM00220">
    <property type="entry name" value="S_TKc"/>
    <property type="match status" value="1"/>
</dbReference>
<name>A0A2A9MGE9_BESBE</name>
<feature type="compositionally biased region" description="Basic and acidic residues" evidence="6">
    <location>
        <begin position="129"/>
        <end position="148"/>
    </location>
</feature>
<feature type="compositionally biased region" description="Basic and acidic residues" evidence="6">
    <location>
        <begin position="549"/>
        <end position="568"/>
    </location>
</feature>
<feature type="compositionally biased region" description="Low complexity" evidence="6">
    <location>
        <begin position="856"/>
        <end position="872"/>
    </location>
</feature>
<feature type="region of interest" description="Disordered" evidence="6">
    <location>
        <begin position="1172"/>
        <end position="1208"/>
    </location>
</feature>
<evidence type="ECO:0000256" key="4">
    <source>
        <dbReference type="ARBA" id="ARBA00022777"/>
    </source>
</evidence>
<feature type="region of interest" description="Disordered" evidence="6">
    <location>
        <begin position="312"/>
        <end position="352"/>
    </location>
</feature>
<dbReference type="PROSITE" id="PS50011">
    <property type="entry name" value="PROTEIN_KINASE_DOM"/>
    <property type="match status" value="1"/>
</dbReference>
<feature type="domain" description="Protein kinase" evidence="7">
    <location>
        <begin position="926"/>
        <end position="1413"/>
    </location>
</feature>
<dbReference type="InterPro" id="IPR050494">
    <property type="entry name" value="Ser_Thr_dual-spec_kinase"/>
</dbReference>
<feature type="region of interest" description="Disordered" evidence="6">
    <location>
        <begin position="431"/>
        <end position="655"/>
    </location>
</feature>
<proteinExistence type="predicted"/>
<feature type="region of interest" description="Disordered" evidence="6">
    <location>
        <begin position="1322"/>
        <end position="1360"/>
    </location>
</feature>
<feature type="compositionally biased region" description="Basic and acidic residues" evidence="6">
    <location>
        <begin position="1343"/>
        <end position="1360"/>
    </location>
</feature>
<evidence type="ECO:0000313" key="8">
    <source>
        <dbReference type="EMBL" id="PFH34480.1"/>
    </source>
</evidence>
<feature type="region of interest" description="Disordered" evidence="6">
    <location>
        <begin position="241"/>
        <end position="267"/>
    </location>
</feature>
<dbReference type="InterPro" id="IPR000719">
    <property type="entry name" value="Prot_kinase_dom"/>
</dbReference>
<feature type="compositionally biased region" description="Low complexity" evidence="6">
    <location>
        <begin position="520"/>
        <end position="529"/>
    </location>
</feature>
<keyword evidence="5" id="KW-0067">ATP-binding</keyword>
<dbReference type="InterPro" id="IPR008271">
    <property type="entry name" value="Ser/Thr_kinase_AS"/>
</dbReference>
<dbReference type="VEuPathDB" id="ToxoDB:BESB_065110"/>
<keyword evidence="2" id="KW-0808">Transferase</keyword>
<evidence type="ECO:0000256" key="6">
    <source>
        <dbReference type="SAM" id="MobiDB-lite"/>
    </source>
</evidence>
<feature type="compositionally biased region" description="Low complexity" evidence="6">
    <location>
        <begin position="674"/>
        <end position="690"/>
    </location>
</feature>
<evidence type="ECO:0000256" key="2">
    <source>
        <dbReference type="ARBA" id="ARBA00022679"/>
    </source>
</evidence>
<dbReference type="GO" id="GO:0005524">
    <property type="term" value="F:ATP binding"/>
    <property type="evidence" value="ECO:0007669"/>
    <property type="project" value="UniProtKB-KW"/>
</dbReference>
<keyword evidence="4" id="KW-0418">Kinase</keyword>
<dbReference type="InterPro" id="IPR011009">
    <property type="entry name" value="Kinase-like_dom_sf"/>
</dbReference>
<keyword evidence="3" id="KW-0547">Nucleotide-binding</keyword>
<feature type="compositionally biased region" description="Basic and acidic residues" evidence="6">
    <location>
        <begin position="343"/>
        <end position="352"/>
    </location>
</feature>
<evidence type="ECO:0000256" key="5">
    <source>
        <dbReference type="ARBA" id="ARBA00022840"/>
    </source>
</evidence>
<protein>
    <recommendedName>
        <fullName evidence="7">Protein kinase domain-containing protein</fullName>
    </recommendedName>
</protein>
<sequence length="1422" mass="149250">MPASSAPSFPAAPGWLPAAACSFGAEAAPLLSPTEAGDEAEALAAVQRVLRLWLNSSASQKAPGGAPASASEEPCEAAAAAAARAVGKETGASFLASLQRLVAQLEQVHRHQSAGRANGTAGSGGAGESKPRSEAEEGGVEARMESAATDRRELTAAFSAGREALCELLSSNTPLSLAESHAYVRRLLQTHQGRRPSCSPACRCGKAAWEATGPCCRACPCCVSGPTAACAQSERGATQTKRSLAGSAREPLQSPPRLRAASPPPPASLLLASPSARYCPKRPRNSQPGQGQFAESFVEAILEGDQRAALARGVGRPGEGGAPREDATRGDAASVSGVSTCADSRDSPAERQEQCNRWKAHVGGLYIPVFDREDEYRDDYDPGYRILDLAEAHYIHDCHTFRQNPVDLVGGLAACSRRPRLPSHLAAVYSSRRNSAGAEKKESSGTVSRRAARGRDEAAPPQTESQASPAPPALNASGFSPSSSSLSSLPADRQRSSPRFGGWVAAVPCGDGAGAGGEAQAGEAGASGVRRSEEGERSSSPAFGFVAPSEEKADGGPEEPGAARRDDILEFALHPASAPPRGDKGASEGAKPNGAKEAAGGRDVKSVSMEDELADCSVEVASSAASSSSPFVAQDKAGGRPVGTSGATRDGVSTASSGSFSSVLYSSSSATPHSAVAAPSSVPVPSTGAVDGDASPSTASLPVFGQGRPGEAGLSAADEEELAAYQREMQLSLAWREKYCDGDPVAFRARQQATRAAFLEGALHASPAHGCAASPLVHESLAPFIRPIYPPSDDAFYPVRVRPHRSVCRPPPSGRLTSEPEQGECALAGKEEGSLTTHAAEQERAGRGLDGLHKNGASSHAEEAAAGATASGMPGDAGSGEGHKDEVPAVVYDCFHLKVVYERGRTGFEDHRELVLPPGTLLAGRYEVEKEVGRAAFSRCLRCIDTVTNRRVCLKVIRNEKEYMDQSLDEVKTLRFLSANGDPDSLHFLRLCDFFYHREHLVLVTELLSQNLYEFSSFFRKSYLPSFWTVGKIQRVAFELLLALRFVHSLNIIHCDLKPENILLMPHPVTETRYYKGLVGQRPADIVAAAFEERARRAPAKPAGGADAKSPILRAGEESEAACGAVACVKKSADSNGAACATCASSSLPCNLAAAPFPCSCAAPQSASPSPLLSSPASLADTPPRASAAAAAPSPSAGARTPPGEAEDACPPVSVKIIDFGNSCLTSDPLITYVQSRSYRAPEVLLELPYDTKIDIWSLGCVLFELWTSVVLFMNDSVHSLLARIVGIVGQLPWYMVERSPKREVLFDGDGYLYVVLPSSPSAGSGSTGGEAKAPGGKGAGGGEKDGGRHKDRRDGHEGGAGRMLRFLLPKRSSLKQRMRATDAFFIDFLDKMLIIDPAQRWDADQLLNHPFLQKGRYADGL</sequence>
<dbReference type="SUPFAM" id="SSF56112">
    <property type="entry name" value="Protein kinase-like (PK-like)"/>
    <property type="match status" value="1"/>
</dbReference>
<dbReference type="PROSITE" id="PS00108">
    <property type="entry name" value="PROTEIN_KINASE_ST"/>
    <property type="match status" value="1"/>
</dbReference>
<feature type="compositionally biased region" description="Low complexity" evidence="6">
    <location>
        <begin position="1172"/>
        <end position="1204"/>
    </location>
</feature>
<keyword evidence="9" id="KW-1185">Reference proteome</keyword>
<evidence type="ECO:0000256" key="3">
    <source>
        <dbReference type="ARBA" id="ARBA00022741"/>
    </source>
</evidence>
<accession>A0A2A9MGE9</accession>
<feature type="compositionally biased region" description="Low complexity" evidence="6">
    <location>
        <begin position="480"/>
        <end position="490"/>
    </location>
</feature>
<dbReference type="Proteomes" id="UP000224006">
    <property type="component" value="Chromosome VI"/>
</dbReference>
<evidence type="ECO:0000256" key="1">
    <source>
        <dbReference type="ARBA" id="ARBA00022527"/>
    </source>
</evidence>
<feature type="region of interest" description="Disordered" evidence="6">
    <location>
        <begin position="109"/>
        <end position="148"/>
    </location>
</feature>
<evidence type="ECO:0000313" key="9">
    <source>
        <dbReference type="Proteomes" id="UP000224006"/>
    </source>
</evidence>
<dbReference type="GO" id="GO:0004674">
    <property type="term" value="F:protein serine/threonine kinase activity"/>
    <property type="evidence" value="ECO:0007669"/>
    <property type="project" value="UniProtKB-KW"/>
</dbReference>
<dbReference type="GeneID" id="40311439"/>
<dbReference type="PANTHER" id="PTHR24058">
    <property type="entry name" value="DUAL SPECIFICITY PROTEIN KINASE"/>
    <property type="match status" value="1"/>
</dbReference>
<keyword evidence="1" id="KW-0723">Serine/threonine-protein kinase</keyword>
<feature type="region of interest" description="Disordered" evidence="6">
    <location>
        <begin position="849"/>
        <end position="882"/>
    </location>
</feature>
<organism evidence="8 9">
    <name type="scientific">Besnoitia besnoiti</name>
    <name type="common">Apicomplexan protozoan</name>
    <dbReference type="NCBI Taxonomy" id="94643"/>
    <lineage>
        <taxon>Eukaryota</taxon>
        <taxon>Sar</taxon>
        <taxon>Alveolata</taxon>
        <taxon>Apicomplexa</taxon>
        <taxon>Conoidasida</taxon>
        <taxon>Coccidia</taxon>
        <taxon>Eucoccidiorida</taxon>
        <taxon>Eimeriorina</taxon>
        <taxon>Sarcocystidae</taxon>
        <taxon>Besnoitia</taxon>
    </lineage>
</organism>
<dbReference type="RefSeq" id="XP_029218489.1">
    <property type="nucleotide sequence ID" value="XM_029364906.1"/>
</dbReference>
<dbReference type="STRING" id="94643.A0A2A9MGE9"/>
<dbReference type="EMBL" id="NWUJ01000006">
    <property type="protein sequence ID" value="PFH34480.1"/>
    <property type="molecule type" value="Genomic_DNA"/>
</dbReference>
<feature type="compositionally biased region" description="Low complexity" evidence="6">
    <location>
        <begin position="1322"/>
        <end position="1335"/>
    </location>
</feature>
<reference evidence="8 9" key="1">
    <citation type="submission" date="2017-09" db="EMBL/GenBank/DDBJ databases">
        <title>Genome sequencing of Besnoitia besnoiti strain Bb-Ger1.</title>
        <authorList>
            <person name="Schares G."/>
            <person name="Venepally P."/>
            <person name="Lorenzi H.A."/>
        </authorList>
    </citation>
    <scope>NUCLEOTIDE SEQUENCE [LARGE SCALE GENOMIC DNA]</scope>
    <source>
        <strain evidence="8 9">Bb-Ger1</strain>
    </source>
</reference>
<dbReference type="KEGG" id="bbes:BESB_065110"/>
<comment type="caution">
    <text evidence="8">The sequence shown here is derived from an EMBL/GenBank/DDBJ whole genome shotgun (WGS) entry which is preliminary data.</text>
</comment>